<name>A0A537IZ87_9BACT</name>
<organism evidence="2 3">
    <name type="scientific">Candidatus Segetimicrobium genomatis</name>
    <dbReference type="NCBI Taxonomy" id="2569760"/>
    <lineage>
        <taxon>Bacteria</taxon>
        <taxon>Bacillati</taxon>
        <taxon>Candidatus Sysuimicrobiota</taxon>
        <taxon>Candidatus Sysuimicrobiia</taxon>
        <taxon>Candidatus Sysuimicrobiales</taxon>
        <taxon>Candidatus Segetimicrobiaceae</taxon>
        <taxon>Candidatus Segetimicrobium</taxon>
    </lineage>
</organism>
<dbReference type="Proteomes" id="UP000320048">
    <property type="component" value="Unassembled WGS sequence"/>
</dbReference>
<gene>
    <name evidence="2" type="ORF">E6H04_14890</name>
</gene>
<dbReference type="Gene3D" id="3.40.50.720">
    <property type="entry name" value="NAD(P)-binding Rossmann-like Domain"/>
    <property type="match status" value="1"/>
</dbReference>
<protein>
    <submittedName>
        <fullName evidence="2">SDR family oxidoreductase</fullName>
    </submittedName>
</protein>
<proteinExistence type="inferred from homology"/>
<dbReference type="PRINTS" id="PR00081">
    <property type="entry name" value="GDHRDH"/>
</dbReference>
<evidence type="ECO:0000256" key="1">
    <source>
        <dbReference type="ARBA" id="ARBA00006484"/>
    </source>
</evidence>
<dbReference type="InterPro" id="IPR036291">
    <property type="entry name" value="NAD(P)-bd_dom_sf"/>
</dbReference>
<dbReference type="Pfam" id="PF00106">
    <property type="entry name" value="adh_short"/>
    <property type="match status" value="1"/>
</dbReference>
<dbReference type="PANTHER" id="PTHR42879">
    <property type="entry name" value="3-OXOACYL-(ACYL-CARRIER-PROTEIN) REDUCTASE"/>
    <property type="match status" value="1"/>
</dbReference>
<comment type="similarity">
    <text evidence="1">Belongs to the short-chain dehydrogenases/reductases (SDR) family.</text>
</comment>
<evidence type="ECO:0000313" key="2">
    <source>
        <dbReference type="EMBL" id="TMI76621.1"/>
    </source>
</evidence>
<reference evidence="2 3" key="1">
    <citation type="journal article" date="2019" name="Nat. Microbiol.">
        <title>Mediterranean grassland soil C-N compound turnover is dependent on rainfall and depth, and is mediated by genomically divergent microorganisms.</title>
        <authorList>
            <person name="Diamond S."/>
            <person name="Andeer P.F."/>
            <person name="Li Z."/>
            <person name="Crits-Christoph A."/>
            <person name="Burstein D."/>
            <person name="Anantharaman K."/>
            <person name="Lane K.R."/>
            <person name="Thomas B.C."/>
            <person name="Pan C."/>
            <person name="Northen T.R."/>
            <person name="Banfield J.F."/>
        </authorList>
    </citation>
    <scope>NUCLEOTIDE SEQUENCE [LARGE SCALE GENOMIC DNA]</scope>
    <source>
        <strain evidence="2">NP_7</strain>
    </source>
</reference>
<comment type="caution">
    <text evidence="2">The sequence shown here is derived from an EMBL/GenBank/DDBJ whole genome shotgun (WGS) entry which is preliminary data.</text>
</comment>
<sequence length="286" mass="31506">MRVVLREIYRWHDMTTMLKHHVALVTGAARGLGWGIARALGIAGANVCVTDISDDELARCARDLAADGTECLACRSDVADLAECKSVVKRIIDRWERLDVVVHNAIYMPLMTFEATTPEEWARQINVGIGGLFNCTHAVWRQMKAQGGGHIIGIASGSSLRGYKEEIAYCTVKHGIEGFVKALSLEAKPHNIALNTIGPGARIKPTRFTWAEYDRAPAELRATWADPVELGKAWVWLAAQPPGRFSGCRFDAANLVQTIAREGYDFEFAVEKVTLYPALHSRSISS</sequence>
<dbReference type="SUPFAM" id="SSF51735">
    <property type="entry name" value="NAD(P)-binding Rossmann-fold domains"/>
    <property type="match status" value="1"/>
</dbReference>
<evidence type="ECO:0000313" key="3">
    <source>
        <dbReference type="Proteomes" id="UP000320048"/>
    </source>
</evidence>
<dbReference type="InterPro" id="IPR050259">
    <property type="entry name" value="SDR"/>
</dbReference>
<dbReference type="PANTHER" id="PTHR42879:SF2">
    <property type="entry name" value="3-OXOACYL-[ACYL-CARRIER-PROTEIN] REDUCTASE FABG"/>
    <property type="match status" value="1"/>
</dbReference>
<dbReference type="CDD" id="cd05233">
    <property type="entry name" value="SDR_c"/>
    <property type="match status" value="1"/>
</dbReference>
<dbReference type="EMBL" id="VBAO01000506">
    <property type="protein sequence ID" value="TMI76621.1"/>
    <property type="molecule type" value="Genomic_DNA"/>
</dbReference>
<accession>A0A537IZ87</accession>
<dbReference type="InterPro" id="IPR002347">
    <property type="entry name" value="SDR_fam"/>
</dbReference>
<dbReference type="AlphaFoldDB" id="A0A537IZ87"/>